<organism evidence="2 3">
    <name type="scientific">Mycena maculata</name>
    <dbReference type="NCBI Taxonomy" id="230809"/>
    <lineage>
        <taxon>Eukaryota</taxon>
        <taxon>Fungi</taxon>
        <taxon>Dikarya</taxon>
        <taxon>Basidiomycota</taxon>
        <taxon>Agaricomycotina</taxon>
        <taxon>Agaricomycetes</taxon>
        <taxon>Agaricomycetidae</taxon>
        <taxon>Agaricales</taxon>
        <taxon>Marasmiineae</taxon>
        <taxon>Mycenaceae</taxon>
        <taxon>Mycena</taxon>
    </lineage>
</organism>
<accession>A0AAD7K7U1</accession>
<dbReference type="EMBL" id="JARJLG010000006">
    <property type="protein sequence ID" value="KAJ7780116.1"/>
    <property type="molecule type" value="Genomic_DNA"/>
</dbReference>
<dbReference type="InterPro" id="IPR012334">
    <property type="entry name" value="Pectin_lyas_fold"/>
</dbReference>
<keyword evidence="1" id="KW-0732">Signal</keyword>
<evidence type="ECO:0000256" key="1">
    <source>
        <dbReference type="SAM" id="SignalP"/>
    </source>
</evidence>
<comment type="caution">
    <text evidence="2">The sequence shown here is derived from an EMBL/GenBank/DDBJ whole genome shotgun (WGS) entry which is preliminary data.</text>
</comment>
<proteinExistence type="predicted"/>
<reference evidence="2" key="1">
    <citation type="submission" date="2023-03" db="EMBL/GenBank/DDBJ databases">
        <title>Massive genome expansion in bonnet fungi (Mycena s.s.) driven by repeated elements and novel gene families across ecological guilds.</title>
        <authorList>
            <consortium name="Lawrence Berkeley National Laboratory"/>
            <person name="Harder C.B."/>
            <person name="Miyauchi S."/>
            <person name="Viragh M."/>
            <person name="Kuo A."/>
            <person name="Thoen E."/>
            <person name="Andreopoulos B."/>
            <person name="Lu D."/>
            <person name="Skrede I."/>
            <person name="Drula E."/>
            <person name="Henrissat B."/>
            <person name="Morin E."/>
            <person name="Kohler A."/>
            <person name="Barry K."/>
            <person name="LaButti K."/>
            <person name="Morin E."/>
            <person name="Salamov A."/>
            <person name="Lipzen A."/>
            <person name="Mereny Z."/>
            <person name="Hegedus B."/>
            <person name="Baldrian P."/>
            <person name="Stursova M."/>
            <person name="Weitz H."/>
            <person name="Taylor A."/>
            <person name="Grigoriev I.V."/>
            <person name="Nagy L.G."/>
            <person name="Martin F."/>
            <person name="Kauserud H."/>
        </authorList>
    </citation>
    <scope>NUCLEOTIDE SEQUENCE</scope>
    <source>
        <strain evidence="2">CBHHK188m</strain>
    </source>
</reference>
<dbReference type="Gene3D" id="2.160.20.10">
    <property type="entry name" value="Single-stranded right-handed beta-helix, Pectin lyase-like"/>
    <property type="match status" value="1"/>
</dbReference>
<keyword evidence="3" id="KW-1185">Reference proteome</keyword>
<feature type="signal peptide" evidence="1">
    <location>
        <begin position="1"/>
        <end position="21"/>
    </location>
</feature>
<dbReference type="Proteomes" id="UP001215280">
    <property type="component" value="Unassembled WGS sequence"/>
</dbReference>
<sequence>MLISPFFVCMALALAWTAVVGTPSGEATGNTGGSSATPAVPLSLTELTIWLSNNVVWVILLKTRSAHLGPALQIPNPNYLTLWKQGAKTMNLPPAKSTATWYIAGTWLFTVGSNKTLPKGNIWWNGIGLYITGASNIIIQHTSSFQLNALFNHLLADIIPEFVWDALAIDGGSKIWVY</sequence>
<evidence type="ECO:0000313" key="3">
    <source>
        <dbReference type="Proteomes" id="UP001215280"/>
    </source>
</evidence>
<dbReference type="InterPro" id="IPR011050">
    <property type="entry name" value="Pectin_lyase_fold/virulence"/>
</dbReference>
<name>A0AAD7K7U1_9AGAR</name>
<feature type="chain" id="PRO_5042224105" evidence="1">
    <location>
        <begin position="22"/>
        <end position="178"/>
    </location>
</feature>
<evidence type="ECO:0000313" key="2">
    <source>
        <dbReference type="EMBL" id="KAJ7780116.1"/>
    </source>
</evidence>
<dbReference type="AlphaFoldDB" id="A0AAD7K7U1"/>
<protein>
    <submittedName>
        <fullName evidence="2">Uncharacterized protein</fullName>
    </submittedName>
</protein>
<gene>
    <name evidence="2" type="ORF">DFH07DRAFT_765421</name>
</gene>
<dbReference type="SUPFAM" id="SSF51126">
    <property type="entry name" value="Pectin lyase-like"/>
    <property type="match status" value="1"/>
</dbReference>